<dbReference type="RefSeq" id="XP_024743683.1">
    <property type="nucleotide sequence ID" value="XM_024870422.1"/>
</dbReference>
<proteinExistence type="predicted"/>
<name>A0A2J6TUS5_9HELO</name>
<dbReference type="Proteomes" id="UP000235371">
    <property type="component" value="Unassembled WGS sequence"/>
</dbReference>
<organism evidence="1 2">
    <name type="scientific">Hyaloscypha bicolor E</name>
    <dbReference type="NCBI Taxonomy" id="1095630"/>
    <lineage>
        <taxon>Eukaryota</taxon>
        <taxon>Fungi</taxon>
        <taxon>Dikarya</taxon>
        <taxon>Ascomycota</taxon>
        <taxon>Pezizomycotina</taxon>
        <taxon>Leotiomycetes</taxon>
        <taxon>Helotiales</taxon>
        <taxon>Hyaloscyphaceae</taxon>
        <taxon>Hyaloscypha</taxon>
        <taxon>Hyaloscypha bicolor</taxon>
    </lineage>
</organism>
<gene>
    <name evidence="1" type="ORF">K444DRAFT_125992</name>
</gene>
<dbReference type="EMBL" id="KZ613743">
    <property type="protein sequence ID" value="PMD66779.1"/>
    <property type="molecule type" value="Genomic_DNA"/>
</dbReference>
<evidence type="ECO:0000313" key="2">
    <source>
        <dbReference type="Proteomes" id="UP000235371"/>
    </source>
</evidence>
<dbReference type="AlphaFoldDB" id="A0A2J6TUS5"/>
<reference evidence="1 2" key="1">
    <citation type="submission" date="2016-04" db="EMBL/GenBank/DDBJ databases">
        <title>A degradative enzymes factory behind the ericoid mycorrhizal symbiosis.</title>
        <authorList>
            <consortium name="DOE Joint Genome Institute"/>
            <person name="Martino E."/>
            <person name="Morin E."/>
            <person name="Grelet G."/>
            <person name="Kuo A."/>
            <person name="Kohler A."/>
            <person name="Daghino S."/>
            <person name="Barry K."/>
            <person name="Choi C."/>
            <person name="Cichocki N."/>
            <person name="Clum A."/>
            <person name="Copeland A."/>
            <person name="Hainaut M."/>
            <person name="Haridas S."/>
            <person name="Labutti K."/>
            <person name="Lindquist E."/>
            <person name="Lipzen A."/>
            <person name="Khouja H.-R."/>
            <person name="Murat C."/>
            <person name="Ohm R."/>
            <person name="Olson A."/>
            <person name="Spatafora J."/>
            <person name="Veneault-Fourrey C."/>
            <person name="Henrissat B."/>
            <person name="Grigoriev I."/>
            <person name="Martin F."/>
            <person name="Perotto S."/>
        </authorList>
    </citation>
    <scope>NUCLEOTIDE SEQUENCE [LARGE SCALE GENOMIC DNA]</scope>
    <source>
        <strain evidence="1 2">E</strain>
    </source>
</reference>
<dbReference type="InParanoid" id="A0A2J6TUS5"/>
<accession>A0A2J6TUS5</accession>
<keyword evidence="2" id="KW-1185">Reference proteome</keyword>
<dbReference type="GeneID" id="36578504"/>
<sequence>MRIGGATSRLVSVVVFPLGFPTSVMQMQRLKILSNYHHTPFDLFMHVNLPQLKSKLTSPYGITLFGASCCDRYAGDDIFVVGLLWLKIAGQKAAGVCGFGSGIHYGPNLSYF</sequence>
<evidence type="ECO:0000313" key="1">
    <source>
        <dbReference type="EMBL" id="PMD66779.1"/>
    </source>
</evidence>
<protein>
    <submittedName>
        <fullName evidence="1">Uncharacterized protein</fullName>
    </submittedName>
</protein>